<dbReference type="GO" id="GO:0160141">
    <property type="term" value="F:23S rRNA pseudouridine(955/2504/2580) synthase activity"/>
    <property type="evidence" value="ECO:0007669"/>
    <property type="project" value="UniProtKB-EC"/>
</dbReference>
<dbReference type="CDD" id="cd02869">
    <property type="entry name" value="PseudoU_synth_RluA_like"/>
    <property type="match status" value="1"/>
</dbReference>
<dbReference type="SUPFAM" id="SSF55120">
    <property type="entry name" value="Pseudouridine synthase"/>
    <property type="match status" value="1"/>
</dbReference>
<comment type="catalytic activity">
    <reaction evidence="1">
        <text>uridine(955/2504/2580) in 23S rRNA = pseudouridine(955/2504/2580) in 23S rRNA</text>
        <dbReference type="Rhea" id="RHEA:42528"/>
        <dbReference type="Rhea" id="RHEA-COMP:10099"/>
        <dbReference type="Rhea" id="RHEA-COMP:10100"/>
        <dbReference type="ChEBI" id="CHEBI:65314"/>
        <dbReference type="ChEBI" id="CHEBI:65315"/>
        <dbReference type="EC" id="5.4.99.24"/>
    </reaction>
</comment>
<dbReference type="NCBIfam" id="TIGR00005">
    <property type="entry name" value="rluA_subfam"/>
    <property type="match status" value="1"/>
</dbReference>
<dbReference type="PROSITE" id="PS50889">
    <property type="entry name" value="S4"/>
    <property type="match status" value="1"/>
</dbReference>
<dbReference type="PROSITE" id="PS01129">
    <property type="entry name" value="PSI_RLU"/>
    <property type="match status" value="1"/>
</dbReference>
<dbReference type="InterPro" id="IPR006145">
    <property type="entry name" value="PsdUridine_synth_RsuA/RluA"/>
</dbReference>
<sequence length="319" mass="35852">METVVNAKVKLIAVDAAFEGQRLDNFLMRELKGVPKSKIYNILRRGEVRVNKGRAKPDYKLVAGDVVRVPPVRIAERETVAVPKTLEQTIRDAVLYEDDGLLIINKPSGLAVHGGSGVSLGLIESLRQVFPEYRQLELVHRLDRDTSGCVMVAKKRSVLKEIHELLKAKQGVDKRYLALVAGKWPARKRQVKVALEKNHLRSGERMVRVSPEGKFSLTEYQLLQRYRDASLVEAKPITGRTHQIRVHCQSAGYPILGDDKYGDEEANKHSKGLGLRRLFLHAHSLSLVVSGRRISVEAPLPDELQQFLTRIELPAQQGE</sequence>
<accession>A0A927C592</accession>
<evidence type="ECO:0000256" key="3">
    <source>
        <dbReference type="ARBA" id="ARBA00010876"/>
    </source>
</evidence>
<dbReference type="Pfam" id="PF01479">
    <property type="entry name" value="S4"/>
    <property type="match status" value="1"/>
</dbReference>
<dbReference type="Pfam" id="PF00849">
    <property type="entry name" value="PseudoU_synth_2"/>
    <property type="match status" value="1"/>
</dbReference>
<dbReference type="EC" id="5.4.99.-" evidence="9"/>
<evidence type="ECO:0000259" key="10">
    <source>
        <dbReference type="SMART" id="SM00363"/>
    </source>
</evidence>
<keyword evidence="5 8" id="KW-0694">RNA-binding</keyword>
<keyword evidence="6 9" id="KW-0413">Isomerase</keyword>
<dbReference type="PANTHER" id="PTHR21600:SF92">
    <property type="entry name" value="RIBOSOMAL LARGE SUBUNIT PSEUDOURIDINE SYNTHASE C"/>
    <property type="match status" value="1"/>
</dbReference>
<evidence type="ECO:0000256" key="9">
    <source>
        <dbReference type="RuleBase" id="RU362028"/>
    </source>
</evidence>
<organism evidence="11 12">
    <name type="scientific">Spongiibacter pelagi</name>
    <dbReference type="NCBI Taxonomy" id="2760804"/>
    <lineage>
        <taxon>Bacteria</taxon>
        <taxon>Pseudomonadati</taxon>
        <taxon>Pseudomonadota</taxon>
        <taxon>Gammaproteobacteria</taxon>
        <taxon>Cellvibrionales</taxon>
        <taxon>Spongiibacteraceae</taxon>
        <taxon>Spongiibacter</taxon>
    </lineage>
</organism>
<evidence type="ECO:0000256" key="1">
    <source>
        <dbReference type="ARBA" id="ARBA00000381"/>
    </source>
</evidence>
<dbReference type="InterPro" id="IPR002942">
    <property type="entry name" value="S4_RNA-bd"/>
</dbReference>
<dbReference type="SMART" id="SM00363">
    <property type="entry name" value="S4"/>
    <property type="match status" value="1"/>
</dbReference>
<evidence type="ECO:0000256" key="8">
    <source>
        <dbReference type="PROSITE-ProRule" id="PRU00182"/>
    </source>
</evidence>
<evidence type="ECO:0000256" key="2">
    <source>
        <dbReference type="ARBA" id="ARBA00002876"/>
    </source>
</evidence>
<dbReference type="EMBL" id="JACXLD010000006">
    <property type="protein sequence ID" value="MBD2859660.1"/>
    <property type="molecule type" value="Genomic_DNA"/>
</dbReference>
<dbReference type="Proteomes" id="UP000610558">
    <property type="component" value="Unassembled WGS sequence"/>
</dbReference>
<dbReference type="InterPro" id="IPR050188">
    <property type="entry name" value="RluA_PseudoU_synthase"/>
</dbReference>
<dbReference type="Gene3D" id="3.30.2350.10">
    <property type="entry name" value="Pseudouridine synthase"/>
    <property type="match status" value="1"/>
</dbReference>
<evidence type="ECO:0000256" key="6">
    <source>
        <dbReference type="ARBA" id="ARBA00023235"/>
    </source>
</evidence>
<dbReference type="InterPro" id="IPR036986">
    <property type="entry name" value="S4_RNA-bd_sf"/>
</dbReference>
<keyword evidence="4" id="KW-0698">rRNA processing</keyword>
<dbReference type="InterPro" id="IPR006224">
    <property type="entry name" value="PsdUridine_synth_RluA-like_CS"/>
</dbReference>
<dbReference type="InterPro" id="IPR020103">
    <property type="entry name" value="PsdUridine_synth_cat_dom_sf"/>
</dbReference>
<dbReference type="NCBIfam" id="NF008249">
    <property type="entry name" value="PRK11025.1"/>
    <property type="match status" value="1"/>
</dbReference>
<dbReference type="AlphaFoldDB" id="A0A927C592"/>
<evidence type="ECO:0000313" key="12">
    <source>
        <dbReference type="Proteomes" id="UP000610558"/>
    </source>
</evidence>
<dbReference type="GO" id="GO:0000455">
    <property type="term" value="P:enzyme-directed rRNA pseudouridine synthesis"/>
    <property type="evidence" value="ECO:0007669"/>
    <property type="project" value="TreeGrafter"/>
</dbReference>
<dbReference type="SUPFAM" id="SSF55174">
    <property type="entry name" value="Alpha-L RNA-binding motif"/>
    <property type="match status" value="1"/>
</dbReference>
<protein>
    <recommendedName>
        <fullName evidence="9">Pseudouridine synthase</fullName>
        <ecNumber evidence="9">5.4.99.-</ecNumber>
    </recommendedName>
</protein>
<comment type="function">
    <text evidence="2">Responsible for synthesis of pseudouridine from uracil at positions 955, 2504 and 2580 in 23S ribosomal RNA.</text>
</comment>
<comment type="caution">
    <text evidence="11">The sequence shown here is derived from an EMBL/GenBank/DDBJ whole genome shotgun (WGS) entry which is preliminary data.</text>
</comment>
<dbReference type="Gene3D" id="3.10.290.10">
    <property type="entry name" value="RNA-binding S4 domain"/>
    <property type="match status" value="1"/>
</dbReference>
<proteinExistence type="inferred from homology"/>
<dbReference type="GO" id="GO:0003723">
    <property type="term" value="F:RNA binding"/>
    <property type="evidence" value="ECO:0007669"/>
    <property type="project" value="UniProtKB-KW"/>
</dbReference>
<dbReference type="CDD" id="cd00165">
    <property type="entry name" value="S4"/>
    <property type="match status" value="1"/>
</dbReference>
<keyword evidence="12" id="KW-1185">Reference proteome</keyword>
<feature type="active site" evidence="7">
    <location>
        <position position="143"/>
    </location>
</feature>
<evidence type="ECO:0000256" key="4">
    <source>
        <dbReference type="ARBA" id="ARBA00022552"/>
    </source>
</evidence>
<name>A0A927C592_9GAMM</name>
<comment type="catalytic activity">
    <reaction evidence="9">
        <text>a uridine in RNA = a pseudouridine in RNA</text>
        <dbReference type="Rhea" id="RHEA:48348"/>
        <dbReference type="Rhea" id="RHEA-COMP:12068"/>
        <dbReference type="Rhea" id="RHEA-COMP:12069"/>
        <dbReference type="ChEBI" id="CHEBI:65314"/>
        <dbReference type="ChEBI" id="CHEBI:65315"/>
    </reaction>
</comment>
<dbReference type="InterPro" id="IPR006225">
    <property type="entry name" value="PsdUridine_synth_RluC/D"/>
</dbReference>
<dbReference type="PANTHER" id="PTHR21600">
    <property type="entry name" value="MITOCHONDRIAL RNA PSEUDOURIDINE SYNTHASE"/>
    <property type="match status" value="1"/>
</dbReference>
<evidence type="ECO:0000256" key="7">
    <source>
        <dbReference type="PIRSR" id="PIRSR606225-1"/>
    </source>
</evidence>
<reference evidence="11" key="1">
    <citation type="submission" date="2020-09" db="EMBL/GenBank/DDBJ databases">
        <authorList>
            <person name="Yoon J.-W."/>
        </authorList>
    </citation>
    <scope>NUCLEOTIDE SEQUENCE</scope>
    <source>
        <strain evidence="11">KMU-158</strain>
    </source>
</reference>
<comment type="similarity">
    <text evidence="3 9">Belongs to the pseudouridine synthase RluA family.</text>
</comment>
<evidence type="ECO:0000256" key="5">
    <source>
        <dbReference type="ARBA" id="ARBA00022884"/>
    </source>
</evidence>
<evidence type="ECO:0000313" key="11">
    <source>
        <dbReference type="EMBL" id="MBD2859660.1"/>
    </source>
</evidence>
<feature type="domain" description="RNA-binding S4" evidence="10">
    <location>
        <begin position="21"/>
        <end position="80"/>
    </location>
</feature>
<gene>
    <name evidence="11" type="primary">rluC</name>
    <name evidence="11" type="ORF">IB286_11665</name>
</gene>